<keyword evidence="2" id="KW-1185">Reference proteome</keyword>
<gene>
    <name evidence="1" type="ORF">HAX54_024572</name>
</gene>
<evidence type="ECO:0000313" key="1">
    <source>
        <dbReference type="EMBL" id="MCD9639828.1"/>
    </source>
</evidence>
<feature type="non-terminal residue" evidence="1">
    <location>
        <position position="60"/>
    </location>
</feature>
<feature type="non-terminal residue" evidence="1">
    <location>
        <position position="1"/>
    </location>
</feature>
<dbReference type="Proteomes" id="UP000823775">
    <property type="component" value="Unassembled WGS sequence"/>
</dbReference>
<sequence>KVVDEHGFKLFNAQKESKYAPENWIAEACLALEFSTIRETVRELGLGYVFFGTEECNLTL</sequence>
<reference evidence="1 2" key="1">
    <citation type="journal article" date="2021" name="BMC Genomics">
        <title>Datura genome reveals duplications of psychoactive alkaloid biosynthetic genes and high mutation rate following tissue culture.</title>
        <authorList>
            <person name="Rajewski A."/>
            <person name="Carter-House D."/>
            <person name="Stajich J."/>
            <person name="Litt A."/>
        </authorList>
    </citation>
    <scope>NUCLEOTIDE SEQUENCE [LARGE SCALE GENOMIC DNA]</scope>
    <source>
        <strain evidence="1">AR-01</strain>
    </source>
</reference>
<organism evidence="1 2">
    <name type="scientific">Datura stramonium</name>
    <name type="common">Jimsonweed</name>
    <name type="synonym">Common thornapple</name>
    <dbReference type="NCBI Taxonomy" id="4076"/>
    <lineage>
        <taxon>Eukaryota</taxon>
        <taxon>Viridiplantae</taxon>
        <taxon>Streptophyta</taxon>
        <taxon>Embryophyta</taxon>
        <taxon>Tracheophyta</taxon>
        <taxon>Spermatophyta</taxon>
        <taxon>Magnoliopsida</taxon>
        <taxon>eudicotyledons</taxon>
        <taxon>Gunneridae</taxon>
        <taxon>Pentapetalae</taxon>
        <taxon>asterids</taxon>
        <taxon>lamiids</taxon>
        <taxon>Solanales</taxon>
        <taxon>Solanaceae</taxon>
        <taxon>Solanoideae</taxon>
        <taxon>Datureae</taxon>
        <taxon>Datura</taxon>
    </lineage>
</organism>
<dbReference type="EMBL" id="JACEIK010002994">
    <property type="protein sequence ID" value="MCD9639828.1"/>
    <property type="molecule type" value="Genomic_DNA"/>
</dbReference>
<proteinExistence type="predicted"/>
<name>A0ABS8UYJ9_DATST</name>
<protein>
    <submittedName>
        <fullName evidence="1">Uncharacterized protein</fullName>
    </submittedName>
</protein>
<accession>A0ABS8UYJ9</accession>
<comment type="caution">
    <text evidence="1">The sequence shown here is derived from an EMBL/GenBank/DDBJ whole genome shotgun (WGS) entry which is preliminary data.</text>
</comment>
<evidence type="ECO:0000313" key="2">
    <source>
        <dbReference type="Proteomes" id="UP000823775"/>
    </source>
</evidence>